<dbReference type="KEGG" id="mans:FRW55_01010"/>
<feature type="transmembrane region" description="Helical" evidence="7">
    <location>
        <begin position="227"/>
        <end position="249"/>
    </location>
</feature>
<evidence type="ECO:0000256" key="1">
    <source>
        <dbReference type="ARBA" id="ARBA00004651"/>
    </source>
</evidence>
<feature type="transmembrane region" description="Helical" evidence="7">
    <location>
        <begin position="165"/>
        <end position="186"/>
    </location>
</feature>
<feature type="transmembrane region" description="Helical" evidence="7">
    <location>
        <begin position="7"/>
        <end position="29"/>
    </location>
</feature>
<name>A0A5B8K1M0_9MOLU</name>
<evidence type="ECO:0000313" key="10">
    <source>
        <dbReference type="Proteomes" id="UP000318927"/>
    </source>
</evidence>
<dbReference type="GO" id="GO:0005886">
    <property type="term" value="C:plasma membrane"/>
    <property type="evidence" value="ECO:0007669"/>
    <property type="project" value="UniProtKB-SubCell"/>
</dbReference>
<evidence type="ECO:0000256" key="3">
    <source>
        <dbReference type="ARBA" id="ARBA00022475"/>
    </source>
</evidence>
<dbReference type="Gene3D" id="1.10.3720.10">
    <property type="entry name" value="MetI-like"/>
    <property type="match status" value="1"/>
</dbReference>
<dbReference type="PROSITE" id="PS50928">
    <property type="entry name" value="ABC_TM1"/>
    <property type="match status" value="1"/>
</dbReference>
<dbReference type="RefSeq" id="WP_146368360.1">
    <property type="nucleotide sequence ID" value="NZ_CP042295.1"/>
</dbReference>
<keyword evidence="6 7" id="KW-0472">Membrane</keyword>
<feature type="transmembrane region" description="Helical" evidence="7">
    <location>
        <begin position="269"/>
        <end position="292"/>
    </location>
</feature>
<dbReference type="Pfam" id="PF00528">
    <property type="entry name" value="BPD_transp_1"/>
    <property type="match status" value="1"/>
</dbReference>
<comment type="similarity">
    <text evidence="7">Belongs to the binding-protein-dependent transport system permease family.</text>
</comment>
<keyword evidence="4 7" id="KW-0812">Transmembrane</keyword>
<feature type="domain" description="ABC transmembrane type-1" evidence="8">
    <location>
        <begin position="85"/>
        <end position="292"/>
    </location>
</feature>
<dbReference type="OrthoDB" id="398315at2"/>
<keyword evidence="10" id="KW-1185">Reference proteome</keyword>
<organism evidence="9 10">
    <name type="scientific">Mycoplasma anserisalpingitidis</name>
    <dbReference type="NCBI Taxonomy" id="519450"/>
    <lineage>
        <taxon>Bacteria</taxon>
        <taxon>Bacillati</taxon>
        <taxon>Mycoplasmatota</taxon>
        <taxon>Mollicutes</taxon>
        <taxon>Mycoplasmataceae</taxon>
        <taxon>Mycoplasma</taxon>
    </lineage>
</organism>
<evidence type="ECO:0000256" key="4">
    <source>
        <dbReference type="ARBA" id="ARBA00022692"/>
    </source>
</evidence>
<comment type="subcellular location">
    <subcellularLocation>
        <location evidence="1 7">Cell membrane</location>
        <topology evidence="1 7">Multi-pass membrane protein</topology>
    </subcellularLocation>
</comment>
<dbReference type="EMBL" id="CP042295">
    <property type="protein sequence ID" value="QDY86745.1"/>
    <property type="molecule type" value="Genomic_DNA"/>
</dbReference>
<dbReference type="Proteomes" id="UP000318927">
    <property type="component" value="Chromosome"/>
</dbReference>
<dbReference type="PANTHER" id="PTHR30465:SF0">
    <property type="entry name" value="OLIGOPEPTIDE TRANSPORT SYSTEM PERMEASE PROTEIN APPB"/>
    <property type="match status" value="1"/>
</dbReference>
<dbReference type="AlphaFoldDB" id="A0A5B8K1M0"/>
<evidence type="ECO:0000256" key="2">
    <source>
        <dbReference type="ARBA" id="ARBA00022448"/>
    </source>
</evidence>
<evidence type="ECO:0000259" key="8">
    <source>
        <dbReference type="PROSITE" id="PS50928"/>
    </source>
</evidence>
<feature type="transmembrane region" description="Helical" evidence="7">
    <location>
        <begin position="81"/>
        <end position="112"/>
    </location>
</feature>
<dbReference type="SUPFAM" id="SSF161098">
    <property type="entry name" value="MetI-like"/>
    <property type="match status" value="1"/>
</dbReference>
<reference evidence="9 10" key="1">
    <citation type="journal article" date="2019" name="Microbiol. Resour. Announc.">
        <title>Complete Genome Sequences of Three Mycoplasma anserisalpingitis (Mycoplasma sp. 1220) Strains.</title>
        <authorList>
            <person name="Grozner D."/>
            <person name="Forro B."/>
            <person name="Kovacs A.B."/>
            <person name="Marton S."/>
            <person name="Banyai K."/>
            <person name="Kreizinger Z."/>
            <person name="Sulyok K.M."/>
            <person name="Gyuranecz M."/>
        </authorList>
    </citation>
    <scope>NUCLEOTIDE SEQUENCE [LARGE SCALE GENOMIC DNA]</scope>
    <source>
        <strain evidence="9 10">ATCC:BAA-2147</strain>
    </source>
</reference>
<gene>
    <name evidence="9" type="ORF">FRW55_01010</name>
</gene>
<protein>
    <submittedName>
        <fullName evidence="9">ABC transporter permease subunit</fullName>
    </submittedName>
</protein>
<evidence type="ECO:0000313" key="9">
    <source>
        <dbReference type="EMBL" id="QDY86745.1"/>
    </source>
</evidence>
<dbReference type="InterPro" id="IPR035906">
    <property type="entry name" value="MetI-like_sf"/>
</dbReference>
<evidence type="ECO:0000256" key="5">
    <source>
        <dbReference type="ARBA" id="ARBA00022989"/>
    </source>
</evidence>
<accession>A0A5B8K1M0</accession>
<proteinExistence type="inferred from homology"/>
<dbReference type="PANTHER" id="PTHR30465">
    <property type="entry name" value="INNER MEMBRANE ABC TRANSPORTER"/>
    <property type="match status" value="1"/>
</dbReference>
<keyword evidence="2 7" id="KW-0813">Transport</keyword>
<evidence type="ECO:0000256" key="6">
    <source>
        <dbReference type="ARBA" id="ARBA00023136"/>
    </source>
</evidence>
<dbReference type="InterPro" id="IPR000515">
    <property type="entry name" value="MetI-like"/>
</dbReference>
<evidence type="ECO:0000256" key="7">
    <source>
        <dbReference type="RuleBase" id="RU363032"/>
    </source>
</evidence>
<feature type="transmembrane region" description="Helical" evidence="7">
    <location>
        <begin position="124"/>
        <end position="145"/>
    </location>
</feature>
<sequence>MKVIKELILKVFIFILLVFIILNIFYLFITLISPNNSSETSEDFSLLNKLINYWCDILTFKFGSIKNEILNNEYKNVPNLFFYYFSWTFIIVFLSFILGLFLGYFIGVYMAYNNSKFHEIVTQIILFIISSIPIFIIIPFIINFIESIDAPTIFIDPSLINSTITLNSLITPIIVLTVLTTSVIALPTKTVVLDLIYKDFITNARTCGLSKTKIFLSYIFKNSFINLVDFIVPSLTVNIAFSLIIERLFQIPGQSLILLNGFRMSEIDLIMFLIFFTTLIIFSLQFILDLLIQFLNPFSKSLKSFKIIKKNFFINKIGGNYE</sequence>
<keyword evidence="5 7" id="KW-1133">Transmembrane helix</keyword>
<keyword evidence="3" id="KW-1003">Cell membrane</keyword>
<dbReference type="GO" id="GO:0055085">
    <property type="term" value="P:transmembrane transport"/>
    <property type="evidence" value="ECO:0007669"/>
    <property type="project" value="InterPro"/>
</dbReference>